<dbReference type="NCBIfam" id="TIGR01873">
    <property type="entry name" value="cas_CT1978"/>
    <property type="match status" value="1"/>
</dbReference>
<accession>D3LV72</accession>
<dbReference type="Pfam" id="PF09707">
    <property type="entry name" value="Cas_Cas2CT1978"/>
    <property type="match status" value="1"/>
</dbReference>
<name>D3LV72_9FIRM</name>
<protein>
    <submittedName>
        <fullName evidence="1">CRISPR-associated endoribonuclease Cas2</fullName>
    </submittedName>
</protein>
<dbReference type="AlphaFoldDB" id="D3LV72"/>
<dbReference type="CDD" id="cd09755">
    <property type="entry name" value="Cas2_I-E"/>
    <property type="match status" value="1"/>
</dbReference>
<gene>
    <name evidence="1" type="primary">cas2</name>
    <name evidence="1" type="ORF">HMPREF0889_0191</name>
</gene>
<comment type="caution">
    <text evidence="1">The sequence shown here is derived from an EMBL/GenBank/DDBJ whole genome shotgun (WGS) entry which is preliminary data.</text>
</comment>
<evidence type="ECO:0000313" key="1">
    <source>
        <dbReference type="EMBL" id="EFD93799.1"/>
    </source>
</evidence>
<dbReference type="OrthoDB" id="9776650at2"/>
<dbReference type="STRING" id="699218.HMPREF0889_0191"/>
<dbReference type="eggNOG" id="COG0847">
    <property type="taxonomic scope" value="Bacteria"/>
</dbReference>
<evidence type="ECO:0000313" key="2">
    <source>
        <dbReference type="Proteomes" id="UP000003242"/>
    </source>
</evidence>
<dbReference type="RefSeq" id="WP_009369767.1">
    <property type="nucleotide sequence ID" value="NZ_ADGP01000020.1"/>
</dbReference>
<sequence>MPLTVMTLKKVPGSLRGDLTKWMQEIATGVYIGNFNSKVREKLWERVKANVKDGEATMSYAYRNEIGYRFETWKTSQKVIDVDGIPFVYIPLQEQEPTHSLKAGFSKAAMFHQVRKFQGKIPVGHKNLVFIVADCRFQEKEAKELHIQEIEALIIKWQPERKAFVCGEQWKEKVGAENKEGDVWKKFLRFTKKEPIVVYDDGQLMNYMKQEEKARRETIIRTMYSLEKYVKREKVLMDYSLKNVCKAYGIGDKTEQRSKTKVEILSELATKVNGFMKRLEKEKA</sequence>
<proteinExistence type="predicted"/>
<dbReference type="InterPro" id="IPR010152">
    <property type="entry name" value="CRISPR-assoc_prot_Cas2_sub"/>
</dbReference>
<dbReference type="Gene3D" id="3.30.70.240">
    <property type="match status" value="1"/>
</dbReference>
<reference evidence="2" key="1">
    <citation type="submission" date="2009-12" db="EMBL/GenBank/DDBJ databases">
        <title>Sequence of Clostridiales genomosp. BVAB3 str. UPII9-5.</title>
        <authorList>
            <person name="Madupu R."/>
            <person name="Durkin A.S."/>
            <person name="Torralba M."/>
            <person name="Methe B."/>
            <person name="Sutton G.G."/>
            <person name="Strausberg R.L."/>
            <person name="Nelson K.E."/>
        </authorList>
    </citation>
    <scope>NUCLEOTIDE SEQUENCE [LARGE SCALE GENOMIC DNA]</scope>
    <source>
        <strain evidence="2">28L</strain>
    </source>
</reference>
<dbReference type="EMBL" id="ADGP01000020">
    <property type="protein sequence ID" value="EFD93799.1"/>
    <property type="molecule type" value="Genomic_DNA"/>
</dbReference>
<dbReference type="Proteomes" id="UP000003242">
    <property type="component" value="Unassembled WGS sequence"/>
</dbReference>
<organism evidence="1 2">
    <name type="scientific">Megasphaera lornae</name>
    <dbReference type="NCBI Taxonomy" id="1000568"/>
    <lineage>
        <taxon>Bacteria</taxon>
        <taxon>Bacillati</taxon>
        <taxon>Bacillota</taxon>
        <taxon>Negativicutes</taxon>
        <taxon>Veillonellales</taxon>
        <taxon>Veillonellaceae</taxon>
        <taxon>Megasphaera</taxon>
    </lineage>
</organism>